<gene>
    <name evidence="2" type="ORF">LVJ82_03430</name>
</gene>
<organism evidence="2 3">
    <name type="scientific">Vitreoscilla massiliensis</name>
    <dbReference type="NCBI Taxonomy" id="1689272"/>
    <lineage>
        <taxon>Bacteria</taxon>
        <taxon>Pseudomonadati</taxon>
        <taxon>Pseudomonadota</taxon>
        <taxon>Betaproteobacteria</taxon>
        <taxon>Neisseriales</taxon>
        <taxon>Neisseriaceae</taxon>
        <taxon>Vitreoscilla</taxon>
    </lineage>
</organism>
<protein>
    <submittedName>
        <fullName evidence="2">Uncharacterized protein</fullName>
    </submittedName>
</protein>
<keyword evidence="3" id="KW-1185">Reference proteome</keyword>
<evidence type="ECO:0000313" key="2">
    <source>
        <dbReference type="EMBL" id="UOO90054.1"/>
    </source>
</evidence>
<dbReference type="Proteomes" id="UP000832011">
    <property type="component" value="Chromosome"/>
</dbReference>
<evidence type="ECO:0000256" key="1">
    <source>
        <dbReference type="SAM" id="MobiDB-lite"/>
    </source>
</evidence>
<dbReference type="RefSeq" id="WP_058356046.1">
    <property type="nucleotide sequence ID" value="NZ_CABKVG010000008.1"/>
</dbReference>
<proteinExistence type="predicted"/>
<dbReference type="PROSITE" id="PS51257">
    <property type="entry name" value="PROKAR_LIPOPROTEIN"/>
    <property type="match status" value="1"/>
</dbReference>
<name>A0ABY4E2Q2_9NEIS</name>
<reference evidence="2 3" key="1">
    <citation type="journal article" date="2022" name="Res Sq">
        <title>Evolution of multicellular longitudinally dividing oral cavity symbionts (Neisseriaceae).</title>
        <authorList>
            <person name="Nyongesa S."/>
            <person name="Weber P."/>
            <person name="Bernet E."/>
            <person name="Pullido F."/>
            <person name="Nieckarz M."/>
            <person name="Delaby M."/>
            <person name="Nieves C."/>
            <person name="Viehboeck T."/>
            <person name="Krause N."/>
            <person name="Rivera-Millot A."/>
            <person name="Nakamura A."/>
            <person name="Vischer N."/>
            <person name="VanNieuwenhze M."/>
            <person name="Brun Y."/>
            <person name="Cava F."/>
            <person name="Bulgheresi S."/>
            <person name="Veyrier F."/>
        </authorList>
    </citation>
    <scope>NUCLEOTIDE SEQUENCE [LARGE SCALE GENOMIC DNA]</scope>
    <source>
        <strain evidence="2 3">SN4</strain>
    </source>
</reference>
<feature type="compositionally biased region" description="Polar residues" evidence="1">
    <location>
        <begin position="22"/>
        <end position="40"/>
    </location>
</feature>
<feature type="region of interest" description="Disordered" evidence="1">
    <location>
        <begin position="22"/>
        <end position="48"/>
    </location>
</feature>
<sequence length="364" mass="41214">MTSLRTIGVCLVLATSACQPQQQQGSSSAHPASQPRSSAAATAKTPLPPQCDNIPLQMSAITANSDLQSLSVVNLALKRCVPLVKMDTRKLWLEASWDMYQRFLKLGGNSKNSLVWDEFSGILEGYPDESSEDKQARLQRQAELWPRLTPRMQQMSLWQGKEYIDNYYIGEGEMALRRHPRFIVDIFSPYLPEDEQVFSRQLAKENTTLTTNDAALVIPWSEVSNRALFWERYLKRYPKSPYVKQAQFLFQWYQAILFQGLDNTPVLEADAKQLNISADAMAVHQALTKKTGSSMAAKSSELIQWLQQQQQRWPQMSASEHAGFTAQRQQLYKKLKVGFPNPVSAGKNSHYDCFTDALCHISKG</sequence>
<accession>A0ABY4E2Q2</accession>
<dbReference type="EMBL" id="CP091511">
    <property type="protein sequence ID" value="UOO90054.1"/>
    <property type="molecule type" value="Genomic_DNA"/>
</dbReference>
<evidence type="ECO:0000313" key="3">
    <source>
        <dbReference type="Proteomes" id="UP000832011"/>
    </source>
</evidence>